<evidence type="ECO:0000256" key="9">
    <source>
        <dbReference type="ARBA" id="ARBA00022960"/>
    </source>
</evidence>
<comment type="catalytic activity">
    <reaction evidence="12">
        <text>Preferential cleavage: (Ac)2-L-Lys-D-Ala-|-D-Ala. Also transpeptidation of peptidyl-alanyl moieties that are N-acyl substituents of D-alanine.</text>
        <dbReference type="EC" id="3.4.16.4"/>
    </reaction>
</comment>
<keyword evidence="5 16" id="KW-0121">Carboxypeptidase</keyword>
<protein>
    <recommendedName>
        <fullName evidence="4">serine-type D-Ala-D-Ala carboxypeptidase</fullName>
        <ecNumber evidence="4">3.4.16.4</ecNumber>
    </recommendedName>
</protein>
<dbReference type="RefSeq" id="WP_199048707.1">
    <property type="nucleotide sequence ID" value="NZ_JAELXT010000007.1"/>
</dbReference>
<keyword evidence="17" id="KW-1185">Reference proteome</keyword>
<keyword evidence="10" id="KW-0573">Peptidoglycan synthesis</keyword>
<evidence type="ECO:0000256" key="8">
    <source>
        <dbReference type="ARBA" id="ARBA00022801"/>
    </source>
</evidence>
<comment type="caution">
    <text evidence="16">The sequence shown here is derived from an EMBL/GenBank/DDBJ whole genome shotgun (WGS) entry which is preliminary data.</text>
</comment>
<evidence type="ECO:0000259" key="15">
    <source>
        <dbReference type="SMART" id="SM00936"/>
    </source>
</evidence>
<dbReference type="EC" id="3.4.16.4" evidence="4"/>
<accession>A0ABS0Y073</accession>
<evidence type="ECO:0000256" key="1">
    <source>
        <dbReference type="ARBA" id="ARBA00003217"/>
    </source>
</evidence>
<dbReference type="PANTHER" id="PTHR21581">
    <property type="entry name" value="D-ALANYL-D-ALANINE CARBOXYPEPTIDASE"/>
    <property type="match status" value="1"/>
</dbReference>
<dbReference type="InterPro" id="IPR015956">
    <property type="entry name" value="Peniciliin-bd_prot_C_sf"/>
</dbReference>
<dbReference type="EMBL" id="JAELXT010000007">
    <property type="protein sequence ID" value="MBJ6125696.1"/>
    <property type="molecule type" value="Genomic_DNA"/>
</dbReference>
<evidence type="ECO:0000256" key="6">
    <source>
        <dbReference type="ARBA" id="ARBA00022670"/>
    </source>
</evidence>
<dbReference type="Pfam" id="PF00768">
    <property type="entry name" value="Peptidase_S11"/>
    <property type="match status" value="1"/>
</dbReference>
<dbReference type="InterPro" id="IPR012338">
    <property type="entry name" value="Beta-lactam/transpept-like"/>
</dbReference>
<dbReference type="PANTHER" id="PTHR21581:SF6">
    <property type="entry name" value="TRAFFICKING PROTEIN PARTICLE COMPLEX SUBUNIT 12"/>
    <property type="match status" value="1"/>
</dbReference>
<keyword evidence="6" id="KW-0645">Protease</keyword>
<keyword evidence="7 14" id="KW-0732">Signal</keyword>
<dbReference type="GO" id="GO:0004180">
    <property type="term" value="F:carboxypeptidase activity"/>
    <property type="evidence" value="ECO:0007669"/>
    <property type="project" value="UniProtKB-KW"/>
</dbReference>
<evidence type="ECO:0000313" key="16">
    <source>
        <dbReference type="EMBL" id="MBJ6125696.1"/>
    </source>
</evidence>
<evidence type="ECO:0000256" key="2">
    <source>
        <dbReference type="ARBA" id="ARBA00004752"/>
    </source>
</evidence>
<gene>
    <name evidence="16" type="ORF">JAO75_09800</name>
</gene>
<feature type="domain" description="Peptidase S11 D-Ala-D-Ala carboxypeptidase A C-terminal" evidence="15">
    <location>
        <begin position="283"/>
        <end position="373"/>
    </location>
</feature>
<dbReference type="InterPro" id="IPR001967">
    <property type="entry name" value="Peptidase_S11_N"/>
</dbReference>
<dbReference type="InterPro" id="IPR018044">
    <property type="entry name" value="Peptidase_S11"/>
</dbReference>
<dbReference type="PRINTS" id="PR00725">
    <property type="entry name" value="DADACBPTASE1"/>
</dbReference>
<feature type="signal peptide" evidence="14">
    <location>
        <begin position="1"/>
        <end position="25"/>
    </location>
</feature>
<comment type="function">
    <text evidence="1">Removes C-terminal D-alanyl residues from sugar-peptide cell wall precursors.</text>
</comment>
<evidence type="ECO:0000256" key="5">
    <source>
        <dbReference type="ARBA" id="ARBA00022645"/>
    </source>
</evidence>
<dbReference type="SMART" id="SM00936">
    <property type="entry name" value="PBP5_C"/>
    <property type="match status" value="1"/>
</dbReference>
<evidence type="ECO:0000256" key="3">
    <source>
        <dbReference type="ARBA" id="ARBA00007164"/>
    </source>
</evidence>
<evidence type="ECO:0000256" key="4">
    <source>
        <dbReference type="ARBA" id="ARBA00012448"/>
    </source>
</evidence>
<comment type="pathway">
    <text evidence="2">Cell wall biogenesis; peptidoglycan biosynthesis.</text>
</comment>
<organism evidence="16 17">
    <name type="scientific">Microvirga splendida</name>
    <dbReference type="NCBI Taxonomy" id="2795727"/>
    <lineage>
        <taxon>Bacteria</taxon>
        <taxon>Pseudomonadati</taxon>
        <taxon>Pseudomonadota</taxon>
        <taxon>Alphaproteobacteria</taxon>
        <taxon>Hyphomicrobiales</taxon>
        <taxon>Methylobacteriaceae</taxon>
        <taxon>Microvirga</taxon>
    </lineage>
</organism>
<evidence type="ECO:0000256" key="10">
    <source>
        <dbReference type="ARBA" id="ARBA00022984"/>
    </source>
</evidence>
<dbReference type="Gene3D" id="3.40.710.10">
    <property type="entry name" value="DD-peptidase/beta-lactamase superfamily"/>
    <property type="match status" value="1"/>
</dbReference>
<dbReference type="InterPro" id="IPR012907">
    <property type="entry name" value="Peptidase_S11_C"/>
</dbReference>
<dbReference type="Proteomes" id="UP000620670">
    <property type="component" value="Unassembled WGS sequence"/>
</dbReference>
<dbReference type="SUPFAM" id="SSF69189">
    <property type="entry name" value="Penicillin-binding protein associated domain"/>
    <property type="match status" value="1"/>
</dbReference>
<keyword evidence="9" id="KW-0133">Cell shape</keyword>
<evidence type="ECO:0000256" key="13">
    <source>
        <dbReference type="RuleBase" id="RU004016"/>
    </source>
</evidence>
<comment type="similarity">
    <text evidence="3 13">Belongs to the peptidase S11 family.</text>
</comment>
<evidence type="ECO:0000256" key="11">
    <source>
        <dbReference type="ARBA" id="ARBA00023316"/>
    </source>
</evidence>
<dbReference type="Gene3D" id="2.60.410.10">
    <property type="entry name" value="D-Ala-D-Ala carboxypeptidase, C-terminal domain"/>
    <property type="match status" value="1"/>
</dbReference>
<keyword evidence="11" id="KW-0961">Cell wall biogenesis/degradation</keyword>
<sequence length="403" mass="43926">MRQRQAARILAALAFLASALFLAPAGTQEARAQEFQTTAPTAILMDAGSHAVLFEKNADEPTAPASMAKVMTAEVVFNEIKNGRLNFDSEFTISENAWRKGGGGSGGSSMFAKVNTSVRLEDLLRGLIVQSGNDAAIALAEGIAGTEENFARMMNERAKQIGLTQSTFANSTGYGHPDQKVTVRDLAKLALHMIETYPDLYKIFGEREFTWNKIRQQNRNPLLFADIGADGLKTGNIDESGYGLIGSAVQNDQRLIVVVNGLKTARDRANESRKLLDWGFRAFESQQLFAEGQVVGEAQVFGGNMRSLPLVAKKPVRVLVPRGDGERVTARIVYTGPLKAPIQKGAEVARLQVNRGDMQALDIPLYANEDVQQGTLSQRAFDGLLEFSTGWVRRAFTSLVESI</sequence>
<keyword evidence="8" id="KW-0378">Hydrolase</keyword>
<evidence type="ECO:0000313" key="17">
    <source>
        <dbReference type="Proteomes" id="UP000620670"/>
    </source>
</evidence>
<dbReference type="Pfam" id="PF07943">
    <property type="entry name" value="PBP5_C"/>
    <property type="match status" value="1"/>
</dbReference>
<name>A0ABS0Y073_9HYPH</name>
<dbReference type="InterPro" id="IPR037167">
    <property type="entry name" value="Peptidase_S11_C_sf"/>
</dbReference>
<feature type="chain" id="PRO_5047367454" description="serine-type D-Ala-D-Ala carboxypeptidase" evidence="14">
    <location>
        <begin position="26"/>
        <end position="403"/>
    </location>
</feature>
<evidence type="ECO:0000256" key="12">
    <source>
        <dbReference type="ARBA" id="ARBA00034000"/>
    </source>
</evidence>
<proteinExistence type="inferred from homology"/>
<evidence type="ECO:0000256" key="14">
    <source>
        <dbReference type="SAM" id="SignalP"/>
    </source>
</evidence>
<dbReference type="SUPFAM" id="SSF56601">
    <property type="entry name" value="beta-lactamase/transpeptidase-like"/>
    <property type="match status" value="1"/>
</dbReference>
<reference evidence="17" key="1">
    <citation type="submission" date="2020-12" db="EMBL/GenBank/DDBJ databases">
        <title>Hymenobacter sp.</title>
        <authorList>
            <person name="Kim M.K."/>
        </authorList>
    </citation>
    <scope>NUCLEOTIDE SEQUENCE [LARGE SCALE GENOMIC DNA]</scope>
    <source>
        <strain evidence="17">BT325</strain>
    </source>
</reference>
<evidence type="ECO:0000256" key="7">
    <source>
        <dbReference type="ARBA" id="ARBA00022729"/>
    </source>
</evidence>